<proteinExistence type="predicted"/>
<reference evidence="1" key="1">
    <citation type="journal article" date="2019" name="bioRxiv">
        <title>The Genome of the Zebra Mussel, Dreissena polymorpha: A Resource for Invasive Species Research.</title>
        <authorList>
            <person name="McCartney M.A."/>
            <person name="Auch B."/>
            <person name="Kono T."/>
            <person name="Mallez S."/>
            <person name="Zhang Y."/>
            <person name="Obille A."/>
            <person name="Becker A."/>
            <person name="Abrahante J.E."/>
            <person name="Garbe J."/>
            <person name="Badalamenti J.P."/>
            <person name="Herman A."/>
            <person name="Mangelson H."/>
            <person name="Liachko I."/>
            <person name="Sullivan S."/>
            <person name="Sone E.D."/>
            <person name="Koren S."/>
            <person name="Silverstein K.A.T."/>
            <person name="Beckman K.B."/>
            <person name="Gohl D.M."/>
        </authorList>
    </citation>
    <scope>NUCLEOTIDE SEQUENCE</scope>
    <source>
        <strain evidence="1">Duluth1</strain>
        <tissue evidence="1">Whole animal</tissue>
    </source>
</reference>
<evidence type="ECO:0000313" key="2">
    <source>
        <dbReference type="Proteomes" id="UP000828390"/>
    </source>
</evidence>
<dbReference type="Proteomes" id="UP000828390">
    <property type="component" value="Unassembled WGS sequence"/>
</dbReference>
<dbReference type="EMBL" id="JAIWYP010000003">
    <property type="protein sequence ID" value="KAH3853357.1"/>
    <property type="molecule type" value="Genomic_DNA"/>
</dbReference>
<comment type="caution">
    <text evidence="1">The sequence shown here is derived from an EMBL/GenBank/DDBJ whole genome shotgun (WGS) entry which is preliminary data.</text>
</comment>
<accession>A0A9D4L7B2</accession>
<sequence>MNLAPFSQTTAHITIHTWPPVFSDKSLPSELTLSQLLHTLQERGLPQGEEVLTFCINFTGSAHQTKGPAGVWVLNAD</sequence>
<organism evidence="1 2">
    <name type="scientific">Dreissena polymorpha</name>
    <name type="common">Zebra mussel</name>
    <name type="synonym">Mytilus polymorpha</name>
    <dbReference type="NCBI Taxonomy" id="45954"/>
    <lineage>
        <taxon>Eukaryota</taxon>
        <taxon>Metazoa</taxon>
        <taxon>Spiralia</taxon>
        <taxon>Lophotrochozoa</taxon>
        <taxon>Mollusca</taxon>
        <taxon>Bivalvia</taxon>
        <taxon>Autobranchia</taxon>
        <taxon>Heteroconchia</taxon>
        <taxon>Euheterodonta</taxon>
        <taxon>Imparidentia</taxon>
        <taxon>Neoheterodontei</taxon>
        <taxon>Myida</taxon>
        <taxon>Dreissenoidea</taxon>
        <taxon>Dreissenidae</taxon>
        <taxon>Dreissena</taxon>
    </lineage>
</organism>
<keyword evidence="2" id="KW-1185">Reference proteome</keyword>
<name>A0A9D4L7B2_DREPO</name>
<dbReference type="AlphaFoldDB" id="A0A9D4L7B2"/>
<reference evidence="1" key="2">
    <citation type="submission" date="2020-11" db="EMBL/GenBank/DDBJ databases">
        <authorList>
            <person name="McCartney M.A."/>
            <person name="Auch B."/>
            <person name="Kono T."/>
            <person name="Mallez S."/>
            <person name="Becker A."/>
            <person name="Gohl D.M."/>
            <person name="Silverstein K.A.T."/>
            <person name="Koren S."/>
            <person name="Bechman K.B."/>
            <person name="Herman A."/>
            <person name="Abrahante J.E."/>
            <person name="Garbe J."/>
        </authorList>
    </citation>
    <scope>NUCLEOTIDE SEQUENCE</scope>
    <source>
        <strain evidence="1">Duluth1</strain>
        <tissue evidence="1">Whole animal</tissue>
    </source>
</reference>
<protein>
    <submittedName>
        <fullName evidence="1">Uncharacterized protein</fullName>
    </submittedName>
</protein>
<gene>
    <name evidence="1" type="ORF">DPMN_095879</name>
</gene>
<evidence type="ECO:0000313" key="1">
    <source>
        <dbReference type="EMBL" id="KAH3853357.1"/>
    </source>
</evidence>